<evidence type="ECO:0000313" key="7">
    <source>
        <dbReference type="EMBL" id="KAK6779035.1"/>
    </source>
</evidence>
<dbReference type="GO" id="GO:0050832">
    <property type="term" value="P:defense response to fungus"/>
    <property type="evidence" value="ECO:0007669"/>
    <property type="project" value="UniProtKB-KW"/>
</dbReference>
<keyword evidence="3" id="KW-0295">Fungicide</keyword>
<keyword evidence="5" id="KW-1015">Disulfide bond</keyword>
<evidence type="ECO:0000256" key="3">
    <source>
        <dbReference type="ARBA" id="ARBA00022577"/>
    </source>
</evidence>
<gene>
    <name evidence="7" type="ORF">RDI58_025753</name>
</gene>
<dbReference type="Pfam" id="PF07333">
    <property type="entry name" value="SLR1-BP"/>
    <property type="match status" value="1"/>
</dbReference>
<dbReference type="InterPro" id="IPR010851">
    <property type="entry name" value="DEFL"/>
</dbReference>
<comment type="caution">
    <text evidence="7">The sequence shown here is derived from an EMBL/GenBank/DDBJ whole genome shotgun (WGS) entry which is preliminary data.</text>
</comment>
<feature type="signal peptide" evidence="6">
    <location>
        <begin position="1"/>
        <end position="26"/>
    </location>
</feature>
<keyword evidence="8" id="KW-1185">Reference proteome</keyword>
<evidence type="ECO:0000256" key="5">
    <source>
        <dbReference type="ARBA" id="ARBA00023157"/>
    </source>
</evidence>
<dbReference type="AlphaFoldDB" id="A0AAN8Y456"/>
<accession>A0AAN8Y456</accession>
<name>A0AAN8Y456_SOLBU</name>
<evidence type="ECO:0000256" key="4">
    <source>
        <dbReference type="ARBA" id="ARBA00022821"/>
    </source>
</evidence>
<dbReference type="GO" id="GO:0031640">
    <property type="term" value="P:killing of cells of another organism"/>
    <property type="evidence" value="ECO:0007669"/>
    <property type="project" value="UniProtKB-KW"/>
</dbReference>
<sequence length="74" mass="7902">MAKFLSSIICFFLILSVAMISTQVKAQQRCSETLKASDCTMAECQSECLQKHNGTGVCTGGNVGPLSCVCVYNC</sequence>
<evidence type="ECO:0000313" key="8">
    <source>
        <dbReference type="Proteomes" id="UP001371456"/>
    </source>
</evidence>
<dbReference type="PANTHER" id="PTHR33830:SF40">
    <property type="entry name" value="DEFENSIN-LIKE PROTEIN 163"/>
    <property type="match status" value="1"/>
</dbReference>
<organism evidence="7 8">
    <name type="scientific">Solanum bulbocastanum</name>
    <name type="common">Wild potato</name>
    <dbReference type="NCBI Taxonomy" id="147425"/>
    <lineage>
        <taxon>Eukaryota</taxon>
        <taxon>Viridiplantae</taxon>
        <taxon>Streptophyta</taxon>
        <taxon>Embryophyta</taxon>
        <taxon>Tracheophyta</taxon>
        <taxon>Spermatophyta</taxon>
        <taxon>Magnoliopsida</taxon>
        <taxon>eudicotyledons</taxon>
        <taxon>Gunneridae</taxon>
        <taxon>Pentapetalae</taxon>
        <taxon>asterids</taxon>
        <taxon>lamiids</taxon>
        <taxon>Solanales</taxon>
        <taxon>Solanaceae</taxon>
        <taxon>Solanoideae</taxon>
        <taxon>Solaneae</taxon>
        <taxon>Solanum</taxon>
    </lineage>
</organism>
<keyword evidence="6" id="KW-0732">Signal</keyword>
<dbReference type="EMBL" id="JBANQN010000010">
    <property type="protein sequence ID" value="KAK6779035.1"/>
    <property type="molecule type" value="Genomic_DNA"/>
</dbReference>
<evidence type="ECO:0000256" key="6">
    <source>
        <dbReference type="SAM" id="SignalP"/>
    </source>
</evidence>
<comment type="similarity">
    <text evidence="1">Belongs to the DEFL family.</text>
</comment>
<evidence type="ECO:0000256" key="1">
    <source>
        <dbReference type="ARBA" id="ARBA00006722"/>
    </source>
</evidence>
<feature type="chain" id="PRO_5043038422" evidence="6">
    <location>
        <begin position="27"/>
        <end position="74"/>
    </location>
</feature>
<dbReference type="Proteomes" id="UP001371456">
    <property type="component" value="Unassembled WGS sequence"/>
</dbReference>
<reference evidence="7 8" key="1">
    <citation type="submission" date="2024-02" db="EMBL/GenBank/DDBJ databases">
        <title>de novo genome assembly of Solanum bulbocastanum strain 11H21.</title>
        <authorList>
            <person name="Hosaka A.J."/>
        </authorList>
    </citation>
    <scope>NUCLEOTIDE SEQUENCE [LARGE SCALE GENOMIC DNA]</scope>
    <source>
        <tissue evidence="7">Young leaves</tissue>
    </source>
</reference>
<protein>
    <submittedName>
        <fullName evidence="7">Uncharacterized protein</fullName>
    </submittedName>
</protein>
<evidence type="ECO:0000256" key="2">
    <source>
        <dbReference type="ARBA" id="ARBA00022529"/>
    </source>
</evidence>
<keyword evidence="2" id="KW-0929">Antimicrobial</keyword>
<keyword evidence="4" id="KW-0611">Plant defense</keyword>
<dbReference type="PANTHER" id="PTHR33830">
    <property type="entry name" value="DEFENSIN-LIKE PROTEIN 184-RELATED"/>
    <property type="match status" value="1"/>
</dbReference>
<proteinExistence type="inferred from homology"/>